<feature type="compositionally biased region" description="Gly residues" evidence="1">
    <location>
        <begin position="134"/>
        <end position="144"/>
    </location>
</feature>
<protein>
    <submittedName>
        <fullName evidence="2">Uncharacterized protein</fullName>
    </submittedName>
</protein>
<evidence type="ECO:0000313" key="2">
    <source>
        <dbReference type="EMBL" id="DAD83158.1"/>
    </source>
</evidence>
<accession>A0A8S5MLN3</accession>
<reference evidence="2" key="1">
    <citation type="journal article" date="2021" name="Proc. Natl. Acad. Sci. U.S.A.">
        <title>A Catalog of Tens of Thousands of Viruses from Human Metagenomes Reveals Hidden Associations with Chronic Diseases.</title>
        <authorList>
            <person name="Tisza M.J."/>
            <person name="Buck C.B."/>
        </authorList>
    </citation>
    <scope>NUCLEOTIDE SEQUENCE</scope>
    <source>
        <strain evidence="2">Ctlpi2</strain>
    </source>
</reference>
<name>A0A8S5MLN3_9CAUD</name>
<organism evidence="2">
    <name type="scientific">Podoviridae sp. ctlpi2</name>
    <dbReference type="NCBI Taxonomy" id="2826574"/>
    <lineage>
        <taxon>Viruses</taxon>
        <taxon>Duplodnaviria</taxon>
        <taxon>Heunggongvirae</taxon>
        <taxon>Uroviricota</taxon>
        <taxon>Caudoviricetes</taxon>
    </lineage>
</organism>
<feature type="compositionally biased region" description="Low complexity" evidence="1">
    <location>
        <begin position="147"/>
        <end position="164"/>
    </location>
</feature>
<feature type="region of interest" description="Disordered" evidence="1">
    <location>
        <begin position="133"/>
        <end position="179"/>
    </location>
</feature>
<feature type="region of interest" description="Disordered" evidence="1">
    <location>
        <begin position="90"/>
        <end position="112"/>
    </location>
</feature>
<evidence type="ECO:0000256" key="1">
    <source>
        <dbReference type="SAM" id="MobiDB-lite"/>
    </source>
</evidence>
<feature type="compositionally biased region" description="Gly residues" evidence="1">
    <location>
        <begin position="99"/>
        <end position="109"/>
    </location>
</feature>
<sequence>MKVIERKKPLWAFVFGEGDEGRSGLVSCVGDVVADGAGEASVEFTGEDGRTAVVRAFGQTQVLGVGYAWLAAPGYSLVVPLDVLEQECQDAEKDSTGSEAGGGEGGDPGMGSRIATLETQVRILQAAVETMRGGKAGNGAGGKGSKAESAAGSSSEASAAVESSEPVDSTGANDKEGGV</sequence>
<proteinExistence type="predicted"/>
<dbReference type="EMBL" id="BK014928">
    <property type="protein sequence ID" value="DAD83158.1"/>
    <property type="molecule type" value="Genomic_DNA"/>
</dbReference>